<feature type="transmembrane region" description="Helical" evidence="1">
    <location>
        <begin position="149"/>
        <end position="171"/>
    </location>
</feature>
<dbReference type="OrthoDB" id="3259206at2759"/>
<dbReference type="Proteomes" id="UP000559256">
    <property type="component" value="Unassembled WGS sequence"/>
</dbReference>
<protein>
    <submittedName>
        <fullName evidence="2">Uncharacterized protein</fullName>
    </submittedName>
</protein>
<evidence type="ECO:0000256" key="1">
    <source>
        <dbReference type="SAM" id="Phobius"/>
    </source>
</evidence>
<keyword evidence="3" id="KW-1185">Reference proteome</keyword>
<dbReference type="AlphaFoldDB" id="A0A8H5BCK3"/>
<gene>
    <name evidence="2" type="ORF">D9758_019061</name>
</gene>
<comment type="caution">
    <text evidence="2">The sequence shown here is derived from an EMBL/GenBank/DDBJ whole genome shotgun (WGS) entry which is preliminary data.</text>
</comment>
<feature type="transmembrane region" description="Helical" evidence="1">
    <location>
        <begin position="183"/>
        <end position="206"/>
    </location>
</feature>
<feature type="transmembrane region" description="Helical" evidence="1">
    <location>
        <begin position="226"/>
        <end position="247"/>
    </location>
</feature>
<keyword evidence="1" id="KW-1133">Transmembrane helix</keyword>
<feature type="transmembrane region" description="Helical" evidence="1">
    <location>
        <begin position="62"/>
        <end position="87"/>
    </location>
</feature>
<accession>A0A8H5BCK3</accession>
<keyword evidence="1" id="KW-0812">Transmembrane</keyword>
<evidence type="ECO:0000313" key="3">
    <source>
        <dbReference type="Proteomes" id="UP000559256"/>
    </source>
</evidence>
<feature type="transmembrane region" description="Helical" evidence="1">
    <location>
        <begin position="253"/>
        <end position="277"/>
    </location>
</feature>
<dbReference type="EMBL" id="JAACJM010000410">
    <property type="protein sequence ID" value="KAF5320386.1"/>
    <property type="molecule type" value="Genomic_DNA"/>
</dbReference>
<reference evidence="2 3" key="1">
    <citation type="journal article" date="2020" name="ISME J.">
        <title>Uncovering the hidden diversity of litter-decomposition mechanisms in mushroom-forming fungi.</title>
        <authorList>
            <person name="Floudas D."/>
            <person name="Bentzer J."/>
            <person name="Ahren D."/>
            <person name="Johansson T."/>
            <person name="Persson P."/>
            <person name="Tunlid A."/>
        </authorList>
    </citation>
    <scope>NUCLEOTIDE SEQUENCE [LARGE SCALE GENOMIC DNA]</scope>
    <source>
        <strain evidence="2 3">CBS 291.85</strain>
    </source>
</reference>
<proteinExistence type="predicted"/>
<organism evidence="2 3">
    <name type="scientific">Tetrapyrgos nigripes</name>
    <dbReference type="NCBI Taxonomy" id="182062"/>
    <lineage>
        <taxon>Eukaryota</taxon>
        <taxon>Fungi</taxon>
        <taxon>Dikarya</taxon>
        <taxon>Basidiomycota</taxon>
        <taxon>Agaricomycotina</taxon>
        <taxon>Agaricomycetes</taxon>
        <taxon>Agaricomycetidae</taxon>
        <taxon>Agaricales</taxon>
        <taxon>Marasmiineae</taxon>
        <taxon>Marasmiaceae</taxon>
        <taxon>Tetrapyrgos</taxon>
    </lineage>
</organism>
<sequence>MSTLKTQQQSLPLRDSDLIAIKGWMLEVSVSWLLCGMNAALILTVIYAVLSQQKHYSKPQLTLFVLVALMFIFTIGDGVAQTLFILIQLPEIGYGVPNIAKIGRQMTDLEIVEVMPCERLNYLIGDGIVVWRAWVLFPGNRFAKGVLTMAMIISCAGAGVDAGINIIQALQPDLPLDNDRRQGLIYVLPLLGTNIIATGFIGYKAWSHHQDIRKNLSHCGNTVSQVQKILVLLVESGILYCVLWVGAATTAPFSIFANALPGLTSLYPILIILAVTVQKAEAKNKSANEMSLSQSIRFTSARFAASQAEESQAESQVREPSWCEANQKEFGGEEIQEVPI</sequence>
<keyword evidence="1" id="KW-0472">Membrane</keyword>
<evidence type="ECO:0000313" key="2">
    <source>
        <dbReference type="EMBL" id="KAF5320386.1"/>
    </source>
</evidence>
<feature type="transmembrane region" description="Helical" evidence="1">
    <location>
        <begin position="30"/>
        <end position="50"/>
    </location>
</feature>
<name>A0A8H5BCK3_9AGAR</name>